<reference evidence="1" key="1">
    <citation type="submission" date="2013-11" db="EMBL/GenBank/DDBJ databases">
        <title>Comparative genomics of Ignicoccus.</title>
        <authorList>
            <person name="Podar M."/>
        </authorList>
    </citation>
    <scope>NUCLEOTIDE SEQUENCE</scope>
    <source>
        <strain evidence="1">DSM 13166</strain>
    </source>
</reference>
<dbReference type="Gene3D" id="3.40.1280.10">
    <property type="match status" value="1"/>
</dbReference>
<evidence type="ECO:0000313" key="1">
    <source>
        <dbReference type="EMBL" id="UXD21944.1"/>
    </source>
</evidence>
<dbReference type="Proteomes" id="UP001063698">
    <property type="component" value="Chromosome"/>
</dbReference>
<dbReference type="EMBL" id="CP006868">
    <property type="protein sequence ID" value="UXD21944.1"/>
    <property type="molecule type" value="Genomic_DNA"/>
</dbReference>
<keyword evidence="2" id="KW-1185">Reference proteome</keyword>
<name>A0A977PKZ1_9CREN</name>
<dbReference type="AlphaFoldDB" id="A0A977PKZ1"/>
<dbReference type="KEGG" id="ipc:IPA_00035"/>
<proteinExistence type="predicted"/>
<accession>A0A977PKZ1</accession>
<protein>
    <submittedName>
        <fullName evidence="1">Uncharacterized protein</fullName>
    </submittedName>
</protein>
<dbReference type="InterPro" id="IPR029026">
    <property type="entry name" value="tRNA_m1G_MTases_N"/>
</dbReference>
<gene>
    <name evidence="1" type="ORF">IPA_00035</name>
</gene>
<evidence type="ECO:0000313" key="2">
    <source>
        <dbReference type="Proteomes" id="UP001063698"/>
    </source>
</evidence>
<sequence>MQREIRVCEPLDPPIAALTINSALFLSNAIRKDTKVVVNVKEYGVVIIEGWNARRVYPDSESLIGMFRALKRGKRLRGVTLQEKCPEEPPFTKFCGELGGSKLGYLIDPLGCEGLDIYEIDQRVAILNIELDRALKDLDLFTTS</sequence>
<organism evidence="1 2">
    <name type="scientific">Ignicoccus pacificus DSM 13166</name>
    <dbReference type="NCBI Taxonomy" id="940294"/>
    <lineage>
        <taxon>Archaea</taxon>
        <taxon>Thermoproteota</taxon>
        <taxon>Thermoprotei</taxon>
        <taxon>Desulfurococcales</taxon>
        <taxon>Desulfurococcaceae</taxon>
        <taxon>Ignicoccus</taxon>
    </lineage>
</organism>